<evidence type="ECO:0000256" key="1">
    <source>
        <dbReference type="ARBA" id="ARBA00004651"/>
    </source>
</evidence>
<dbReference type="GO" id="GO:0005886">
    <property type="term" value="C:plasma membrane"/>
    <property type="evidence" value="ECO:0007669"/>
    <property type="project" value="UniProtKB-SubCell"/>
</dbReference>
<comment type="subcellular location">
    <subcellularLocation>
        <location evidence="1">Cell membrane</location>
        <topology evidence="1">Multi-pass membrane protein</topology>
    </subcellularLocation>
</comment>
<feature type="transmembrane region" description="Helical" evidence="11">
    <location>
        <begin position="34"/>
        <end position="60"/>
    </location>
</feature>
<feature type="domain" description="G-protein coupled receptors family 1 profile" evidence="12">
    <location>
        <begin position="46"/>
        <end position="329"/>
    </location>
</feature>
<keyword evidence="3" id="KW-1003">Cell membrane</keyword>
<dbReference type="InterPro" id="IPR050569">
    <property type="entry name" value="TAAR"/>
</dbReference>
<keyword evidence="7 11" id="KW-0472">Membrane</keyword>
<evidence type="ECO:0000256" key="5">
    <source>
        <dbReference type="ARBA" id="ARBA00022989"/>
    </source>
</evidence>
<dbReference type="Proteomes" id="UP001566132">
    <property type="component" value="Unassembled WGS sequence"/>
</dbReference>
<evidence type="ECO:0000256" key="6">
    <source>
        <dbReference type="ARBA" id="ARBA00023040"/>
    </source>
</evidence>
<comment type="caution">
    <text evidence="13">The sequence shown here is derived from an EMBL/GenBank/DDBJ whole genome shotgun (WGS) entry which is preliminary data.</text>
</comment>
<organism evidence="13 14">
    <name type="scientific">Hypothenemus hampei</name>
    <name type="common">Coffee berry borer</name>
    <dbReference type="NCBI Taxonomy" id="57062"/>
    <lineage>
        <taxon>Eukaryota</taxon>
        <taxon>Metazoa</taxon>
        <taxon>Ecdysozoa</taxon>
        <taxon>Arthropoda</taxon>
        <taxon>Hexapoda</taxon>
        <taxon>Insecta</taxon>
        <taxon>Pterygota</taxon>
        <taxon>Neoptera</taxon>
        <taxon>Endopterygota</taxon>
        <taxon>Coleoptera</taxon>
        <taxon>Polyphaga</taxon>
        <taxon>Cucujiformia</taxon>
        <taxon>Curculionidae</taxon>
        <taxon>Scolytinae</taxon>
        <taxon>Hypothenemus</taxon>
    </lineage>
</organism>
<evidence type="ECO:0000313" key="13">
    <source>
        <dbReference type="EMBL" id="KAL1494969.1"/>
    </source>
</evidence>
<evidence type="ECO:0000256" key="9">
    <source>
        <dbReference type="ARBA" id="ARBA00023224"/>
    </source>
</evidence>
<evidence type="ECO:0000256" key="4">
    <source>
        <dbReference type="ARBA" id="ARBA00022692"/>
    </source>
</evidence>
<feature type="transmembrane region" description="Helical" evidence="11">
    <location>
        <begin position="146"/>
        <end position="170"/>
    </location>
</feature>
<keyword evidence="14" id="KW-1185">Reference proteome</keyword>
<keyword evidence="9" id="KW-0807">Transducer</keyword>
<dbReference type="InterPro" id="IPR017452">
    <property type="entry name" value="GPCR_Rhodpsn_7TM"/>
</dbReference>
<evidence type="ECO:0000256" key="11">
    <source>
        <dbReference type="SAM" id="Phobius"/>
    </source>
</evidence>
<dbReference type="Pfam" id="PF00001">
    <property type="entry name" value="7tm_1"/>
    <property type="match status" value="1"/>
</dbReference>
<evidence type="ECO:0000256" key="2">
    <source>
        <dbReference type="ARBA" id="ARBA00010663"/>
    </source>
</evidence>
<keyword evidence="5 11" id="KW-1133">Transmembrane helix</keyword>
<name>A0ABD1EJU2_HYPHA</name>
<dbReference type="PROSITE" id="PS50262">
    <property type="entry name" value="G_PROTEIN_RECEP_F1_2"/>
    <property type="match status" value="1"/>
</dbReference>
<keyword evidence="8" id="KW-0675">Receptor</keyword>
<dbReference type="AlphaFoldDB" id="A0ABD1EJU2"/>
<dbReference type="SUPFAM" id="SSF81321">
    <property type="entry name" value="Family A G protein-coupled receptor-like"/>
    <property type="match status" value="1"/>
</dbReference>
<gene>
    <name evidence="13" type="ORF">ABEB36_010468</name>
</gene>
<dbReference type="EMBL" id="JBDJPC010000007">
    <property type="protein sequence ID" value="KAL1494969.1"/>
    <property type="molecule type" value="Genomic_DNA"/>
</dbReference>
<evidence type="ECO:0000256" key="3">
    <source>
        <dbReference type="ARBA" id="ARBA00022475"/>
    </source>
</evidence>
<evidence type="ECO:0000256" key="7">
    <source>
        <dbReference type="ARBA" id="ARBA00023136"/>
    </source>
</evidence>
<feature type="transmembrane region" description="Helical" evidence="11">
    <location>
        <begin position="72"/>
        <end position="94"/>
    </location>
</feature>
<dbReference type="InterPro" id="IPR000276">
    <property type="entry name" value="GPCR_Rhodpsn"/>
</dbReference>
<sequence length="403" mass="45279">MSAEDQLLDPENNTNNTQMENCGGDSTTTEQSYIFLPILLGSCLIAMIVNVIVIASARWIRCSMTPNLKISLSLAAADATSSTMYGLIVLISGYGYNLGVFLYIVELLRLSGIVVTVVHLLALSLNHYIGILKPLHYNSIVTSKKVSTVIWMLWLVPFFTVVGICTAFDVEGTFWNNLRRNTNEDAEFMSTFSFRITYSSLFFIPILIMVVCYTHILIVVKKQQIRWNNLSRVGSTRVQGKPNQKMSREHKQLEGNVRAIYTTLLILGSCFIGWAPALLSYTMMCMTGCYISGADLDDFNCRHAYLIMGLRMTDNILIILKMLANPIIYSIRMREIKDGTYRMLLAIIGLFSKSRREAMESSGFYYRSRLQNSIGGGTIQVRVISMKNGNGNQLMSAEENTLL</sequence>
<reference evidence="13 14" key="1">
    <citation type="submission" date="2024-05" db="EMBL/GenBank/DDBJ databases">
        <title>Genetic variation in Jamaican populations of the coffee berry borer (Hypothenemus hampei).</title>
        <authorList>
            <person name="Errbii M."/>
            <person name="Myrie A."/>
        </authorList>
    </citation>
    <scope>NUCLEOTIDE SEQUENCE [LARGE SCALE GENOMIC DNA]</scope>
    <source>
        <strain evidence="13">JA-Hopewell-2020-01-JO</strain>
        <tissue evidence="13">Whole body</tissue>
    </source>
</reference>
<evidence type="ECO:0000256" key="8">
    <source>
        <dbReference type="ARBA" id="ARBA00023170"/>
    </source>
</evidence>
<dbReference type="PRINTS" id="PR00237">
    <property type="entry name" value="GPCRRHODOPSN"/>
</dbReference>
<feature type="transmembrane region" description="Helical" evidence="11">
    <location>
        <begin position="259"/>
        <end position="284"/>
    </location>
</feature>
<feature type="compositionally biased region" description="Polar residues" evidence="10">
    <location>
        <begin position="11"/>
        <end position="24"/>
    </location>
</feature>
<dbReference type="CDD" id="cd00637">
    <property type="entry name" value="7tm_classA_rhodopsin-like"/>
    <property type="match status" value="1"/>
</dbReference>
<dbReference type="GO" id="GO:0004930">
    <property type="term" value="F:G protein-coupled receptor activity"/>
    <property type="evidence" value="ECO:0007669"/>
    <property type="project" value="UniProtKB-KW"/>
</dbReference>
<keyword evidence="6" id="KW-0297">G-protein coupled receptor</keyword>
<feature type="region of interest" description="Disordered" evidence="10">
    <location>
        <begin position="1"/>
        <end position="24"/>
    </location>
</feature>
<feature type="transmembrane region" description="Helical" evidence="11">
    <location>
        <begin position="196"/>
        <end position="220"/>
    </location>
</feature>
<dbReference type="PANTHER" id="PTHR24249">
    <property type="entry name" value="HISTAMINE RECEPTOR-RELATED G-PROTEIN COUPLED RECEPTOR"/>
    <property type="match status" value="1"/>
</dbReference>
<feature type="transmembrane region" description="Helical" evidence="11">
    <location>
        <begin position="100"/>
        <end position="125"/>
    </location>
</feature>
<comment type="similarity">
    <text evidence="2">Belongs to the G-protein coupled receptor 1 family.</text>
</comment>
<accession>A0ABD1EJU2</accession>
<protein>
    <recommendedName>
        <fullName evidence="12">G-protein coupled receptors family 1 profile domain-containing protein</fullName>
    </recommendedName>
</protein>
<evidence type="ECO:0000259" key="12">
    <source>
        <dbReference type="PROSITE" id="PS50262"/>
    </source>
</evidence>
<evidence type="ECO:0000256" key="10">
    <source>
        <dbReference type="SAM" id="MobiDB-lite"/>
    </source>
</evidence>
<evidence type="ECO:0000313" key="14">
    <source>
        <dbReference type="Proteomes" id="UP001566132"/>
    </source>
</evidence>
<dbReference type="PANTHER" id="PTHR24249:SF418">
    <property type="entry name" value="G-PROTEIN COUPLED RECEPTORS FAMILY 1 PROFILE DOMAIN-CONTAINING PROTEIN"/>
    <property type="match status" value="1"/>
</dbReference>
<proteinExistence type="inferred from homology"/>
<dbReference type="Gene3D" id="1.20.1070.10">
    <property type="entry name" value="Rhodopsin 7-helix transmembrane proteins"/>
    <property type="match status" value="1"/>
</dbReference>
<keyword evidence="4 11" id="KW-0812">Transmembrane</keyword>